<comment type="caution">
    <text evidence="1">The sequence shown here is derived from an EMBL/GenBank/DDBJ whole genome shotgun (WGS) entry which is preliminary data.</text>
</comment>
<gene>
    <name evidence="1" type="ORF">V6N12_066778</name>
</gene>
<sequence length="73" mass="7630">MITRDASGLAIGGLAHCPLGCHDRALVEALVVPIGLLLLEIGAGTRSDNVVAHTLGTWALNSHCFICFLLSFS</sequence>
<dbReference type="EMBL" id="JBBPBM010000061">
    <property type="protein sequence ID" value="KAK8515939.1"/>
    <property type="molecule type" value="Genomic_DNA"/>
</dbReference>
<reference evidence="1 2" key="1">
    <citation type="journal article" date="2024" name="G3 (Bethesda)">
        <title>Genome assembly of Hibiscus sabdariffa L. provides insights into metabolisms of medicinal natural products.</title>
        <authorList>
            <person name="Kim T."/>
        </authorList>
    </citation>
    <scope>NUCLEOTIDE SEQUENCE [LARGE SCALE GENOMIC DNA]</scope>
    <source>
        <strain evidence="1">TK-2024</strain>
        <tissue evidence="1">Old leaves</tissue>
    </source>
</reference>
<protein>
    <submittedName>
        <fullName evidence="1">Uncharacterized protein</fullName>
    </submittedName>
</protein>
<organism evidence="1 2">
    <name type="scientific">Hibiscus sabdariffa</name>
    <name type="common">roselle</name>
    <dbReference type="NCBI Taxonomy" id="183260"/>
    <lineage>
        <taxon>Eukaryota</taxon>
        <taxon>Viridiplantae</taxon>
        <taxon>Streptophyta</taxon>
        <taxon>Embryophyta</taxon>
        <taxon>Tracheophyta</taxon>
        <taxon>Spermatophyta</taxon>
        <taxon>Magnoliopsida</taxon>
        <taxon>eudicotyledons</taxon>
        <taxon>Gunneridae</taxon>
        <taxon>Pentapetalae</taxon>
        <taxon>rosids</taxon>
        <taxon>malvids</taxon>
        <taxon>Malvales</taxon>
        <taxon>Malvaceae</taxon>
        <taxon>Malvoideae</taxon>
        <taxon>Hibiscus</taxon>
    </lineage>
</organism>
<evidence type="ECO:0000313" key="1">
    <source>
        <dbReference type="EMBL" id="KAK8515939.1"/>
    </source>
</evidence>
<name>A0ABR2CAQ5_9ROSI</name>
<proteinExistence type="predicted"/>
<evidence type="ECO:0000313" key="2">
    <source>
        <dbReference type="Proteomes" id="UP001472677"/>
    </source>
</evidence>
<accession>A0ABR2CAQ5</accession>
<keyword evidence="2" id="KW-1185">Reference proteome</keyword>
<dbReference type="Proteomes" id="UP001472677">
    <property type="component" value="Unassembled WGS sequence"/>
</dbReference>